<evidence type="ECO:0000313" key="1">
    <source>
        <dbReference type="EMBL" id="AKY01957.1"/>
    </source>
</evidence>
<dbReference type="EMBL" id="KT239446">
    <property type="protein sequence ID" value="AKY01957.1"/>
    <property type="molecule type" value="Genomic_DNA"/>
</dbReference>
<organism evidence="1 2">
    <name type="scientific">Klebsiella phage JD18</name>
    <dbReference type="NCBI Taxonomy" id="1698360"/>
    <lineage>
        <taxon>Viruses</taxon>
        <taxon>Duplodnaviria</taxon>
        <taxon>Heunggongvirae</taxon>
        <taxon>Uroviricota</taxon>
        <taxon>Caudoviricetes</taxon>
        <taxon>Pantevenvirales</taxon>
        <taxon>Straboviridae</taxon>
        <taxon>Tevenvirinae</taxon>
        <taxon>Jiaodavirus</taxon>
        <taxon>Jiaodavirus jd18</taxon>
    </lineage>
</organism>
<dbReference type="GeneID" id="26518501"/>
<reference evidence="1 2" key="1">
    <citation type="submission" date="2015-07" db="EMBL/GenBank/DDBJ databases">
        <title>Isolation and characterization of JD18-a novel lytic bacteriophage for Klebsiella pneumoniae.</title>
        <authorList>
            <person name="Fan J."/>
            <person name="Zhang X."/>
            <person name="Guo X."/>
            <person name="He P."/>
            <person name="Zhang Y."/>
        </authorList>
    </citation>
    <scope>NUCLEOTIDE SEQUENCE [LARGE SCALE GENOMIC DNA]</scope>
</reference>
<proteinExistence type="predicted"/>
<evidence type="ECO:0000313" key="2">
    <source>
        <dbReference type="Proteomes" id="UP000204179"/>
    </source>
</evidence>
<name>A0A0K1Y4P8_9CAUD</name>
<dbReference type="Proteomes" id="UP000204179">
    <property type="component" value="Segment"/>
</dbReference>
<gene>
    <name evidence="1" type="ORF">JD18_086</name>
</gene>
<accession>A0A0K1Y4P8</accession>
<protein>
    <submittedName>
        <fullName evidence="1">Uncharacterized protein</fullName>
    </submittedName>
</protein>
<dbReference type="KEGG" id="vg:26518501"/>
<keyword evidence="2" id="KW-1185">Reference proteome</keyword>
<dbReference type="RefSeq" id="YP_009190667.1">
    <property type="nucleotide sequence ID" value="NC_028686.1"/>
</dbReference>
<sequence length="193" mass="21705">MKRFIRTKFEESLVEKPLKVGDKVEIGFDNQSNRLELEVEFISTFKCSSAHTVSIFFKSKDTKIVVYYDHSSRETTTVVYPKDGYRGMYIDDYLNESADDGFYICKLLPGGSKSVINLSSLKYTVYEKCKVNVPLAVGDKFSTTNNCYEVLAIAADGSMFCQNDKGKAHVFSTNDISLVKSMLDITVGEPSEE</sequence>